<evidence type="ECO:0000313" key="4">
    <source>
        <dbReference type="EMBL" id="KAH0565812.1"/>
    </source>
</evidence>
<reference evidence="4" key="1">
    <citation type="submission" date="2021-03" db="EMBL/GenBank/DDBJ databases">
        <title>Comparative genomics and phylogenomic investigation of the class Geoglossomycetes provide insights into ecological specialization and systematics.</title>
        <authorList>
            <person name="Melie T."/>
            <person name="Pirro S."/>
            <person name="Miller A.N."/>
            <person name="Quandt A."/>
        </authorList>
    </citation>
    <scope>NUCLEOTIDE SEQUENCE</scope>
    <source>
        <strain evidence="4">CAQ_001_2017</strain>
    </source>
</reference>
<name>A0A9P8LI88_9PEZI</name>
<organism evidence="4 5">
    <name type="scientific">Trichoglossum hirsutum</name>
    <dbReference type="NCBI Taxonomy" id="265104"/>
    <lineage>
        <taxon>Eukaryota</taxon>
        <taxon>Fungi</taxon>
        <taxon>Dikarya</taxon>
        <taxon>Ascomycota</taxon>
        <taxon>Pezizomycotina</taxon>
        <taxon>Geoglossomycetes</taxon>
        <taxon>Geoglossales</taxon>
        <taxon>Geoglossaceae</taxon>
        <taxon>Trichoglossum</taxon>
    </lineage>
</organism>
<evidence type="ECO:0000256" key="1">
    <source>
        <dbReference type="ARBA" id="ARBA00001968"/>
    </source>
</evidence>
<dbReference type="GO" id="GO:0047429">
    <property type="term" value="F:nucleoside triphosphate diphosphatase activity"/>
    <property type="evidence" value="ECO:0007669"/>
    <property type="project" value="InterPro"/>
</dbReference>
<dbReference type="SUPFAM" id="SSF52972">
    <property type="entry name" value="ITPase-like"/>
    <property type="match status" value="1"/>
</dbReference>
<evidence type="ECO:0000313" key="5">
    <source>
        <dbReference type="Proteomes" id="UP000750711"/>
    </source>
</evidence>
<evidence type="ECO:0008006" key="6">
    <source>
        <dbReference type="Google" id="ProtNLM"/>
    </source>
</evidence>
<dbReference type="CDD" id="cd00555">
    <property type="entry name" value="Maf"/>
    <property type="match status" value="1"/>
</dbReference>
<dbReference type="AlphaFoldDB" id="A0A9P8LI88"/>
<evidence type="ECO:0000256" key="2">
    <source>
        <dbReference type="ARBA" id="ARBA00022801"/>
    </source>
</evidence>
<accession>A0A9P8LI88</accession>
<dbReference type="HAMAP" id="MF_00528">
    <property type="entry name" value="Maf"/>
    <property type="match status" value="1"/>
</dbReference>
<dbReference type="InterPro" id="IPR029001">
    <property type="entry name" value="ITPase-like_fam"/>
</dbReference>
<sequence>MSDSKHDAVPSEPPPYTALSAGAPIKAPIQRPMLPLDLPVLNMLRGKRVILASASPRRRHLLAQIGLTNIEIIPSTLPEDIAKGSISPFEYVLQTATRKATHIYSREINNETRGEPGLIIAADTIVVSHMGEIMEKPRSEREHIAMLTQLRNWPTHKVYTAVVVMTPLESAVAPGYAMETAVEETVVTFDKMVTDELILAYVKTREGADKAGGYGIQGMGSILIEKIEGTHDNVVGLPLRTTLKCIEKVMTHDELADEFASSLEED</sequence>
<keyword evidence="5" id="KW-1185">Reference proteome</keyword>
<protein>
    <recommendedName>
        <fullName evidence="6">Maf-like protein</fullName>
    </recommendedName>
</protein>
<dbReference type="Proteomes" id="UP000750711">
    <property type="component" value="Unassembled WGS sequence"/>
</dbReference>
<dbReference type="PANTHER" id="PTHR43213:SF5">
    <property type="entry name" value="BIFUNCTIONAL DTTP_UTP PYROPHOSPHATASE_METHYLTRANSFERASE PROTEIN-RELATED"/>
    <property type="match status" value="1"/>
</dbReference>
<comment type="caution">
    <text evidence="4">The sequence shown here is derived from an EMBL/GenBank/DDBJ whole genome shotgun (WGS) entry which is preliminary data.</text>
</comment>
<keyword evidence="2" id="KW-0378">Hydrolase</keyword>
<comment type="cofactor">
    <cofactor evidence="1">
        <name>a divalent metal cation</name>
        <dbReference type="ChEBI" id="CHEBI:60240"/>
    </cofactor>
</comment>
<dbReference type="Pfam" id="PF02545">
    <property type="entry name" value="Maf"/>
    <property type="match status" value="1"/>
</dbReference>
<dbReference type="InterPro" id="IPR003697">
    <property type="entry name" value="Maf-like"/>
</dbReference>
<gene>
    <name evidence="4" type="ORF">GP486_000804</name>
</gene>
<proteinExistence type="inferred from homology"/>
<dbReference type="Gene3D" id="3.90.950.10">
    <property type="match status" value="1"/>
</dbReference>
<dbReference type="EMBL" id="JAGHQM010000059">
    <property type="protein sequence ID" value="KAH0565812.1"/>
    <property type="molecule type" value="Genomic_DNA"/>
</dbReference>
<dbReference type="PANTHER" id="PTHR43213">
    <property type="entry name" value="BIFUNCTIONAL DTTP/UTP PYROPHOSPHATASE/METHYLTRANSFERASE PROTEIN-RELATED"/>
    <property type="match status" value="1"/>
</dbReference>
<feature type="region of interest" description="Disordered" evidence="3">
    <location>
        <begin position="1"/>
        <end position="21"/>
    </location>
</feature>
<evidence type="ECO:0000256" key="3">
    <source>
        <dbReference type="SAM" id="MobiDB-lite"/>
    </source>
</evidence>
<dbReference type="NCBIfam" id="TIGR00172">
    <property type="entry name" value="maf"/>
    <property type="match status" value="1"/>
</dbReference>